<evidence type="ECO:0000313" key="4">
    <source>
        <dbReference type="EMBL" id="GHG09736.1"/>
    </source>
</evidence>
<dbReference type="Pfam" id="PF03787">
    <property type="entry name" value="RAMPs"/>
    <property type="match status" value="1"/>
</dbReference>
<accession>A0ABQ3KCR3</accession>
<reference evidence="5" key="1">
    <citation type="journal article" date="2019" name="Int. J. Syst. Evol. Microbiol.">
        <title>The Global Catalogue of Microorganisms (GCM) 10K type strain sequencing project: providing services to taxonomists for standard genome sequencing and annotation.</title>
        <authorList>
            <consortium name="The Broad Institute Genomics Platform"/>
            <consortium name="The Broad Institute Genome Sequencing Center for Infectious Disease"/>
            <person name="Wu L."/>
            <person name="Ma J."/>
        </authorList>
    </citation>
    <scope>NUCLEOTIDE SEQUENCE [LARGE SCALE GENOMIC DNA]</scope>
    <source>
        <strain evidence="5">CGMCC 1.18439</strain>
    </source>
</reference>
<dbReference type="EMBL" id="BNAL01000037">
    <property type="protein sequence ID" value="GHG09736.1"/>
    <property type="molecule type" value="Genomic_DNA"/>
</dbReference>
<organism evidence="4 5">
    <name type="scientific">Deinococcus piscis</name>
    <dbReference type="NCBI Taxonomy" id="394230"/>
    <lineage>
        <taxon>Bacteria</taxon>
        <taxon>Thermotogati</taxon>
        <taxon>Deinococcota</taxon>
        <taxon>Deinococci</taxon>
        <taxon>Deinococcales</taxon>
        <taxon>Deinococcaceae</taxon>
        <taxon>Deinococcus</taxon>
    </lineage>
</organism>
<dbReference type="RefSeq" id="WP_189643874.1">
    <property type="nucleotide sequence ID" value="NZ_BNAL01000037.1"/>
</dbReference>
<dbReference type="NCBIfam" id="TIGR01894">
    <property type="entry name" value="cas_TM1795_cmr1"/>
    <property type="match status" value="1"/>
</dbReference>
<evidence type="ECO:0000256" key="2">
    <source>
        <dbReference type="SAM" id="MobiDB-lite"/>
    </source>
</evidence>
<comment type="caution">
    <text evidence="4">The sequence shown here is derived from an EMBL/GenBank/DDBJ whole genome shotgun (WGS) entry which is preliminary data.</text>
</comment>
<proteinExistence type="predicted"/>
<dbReference type="Proteomes" id="UP000632154">
    <property type="component" value="Unassembled WGS sequence"/>
</dbReference>
<evidence type="ECO:0000313" key="5">
    <source>
        <dbReference type="Proteomes" id="UP000632154"/>
    </source>
</evidence>
<protein>
    <submittedName>
        <fullName evidence="4">Type III-B CRISPR module RAMP protein Cmr1</fullName>
    </submittedName>
</protein>
<keyword evidence="1" id="KW-0051">Antiviral defense</keyword>
<dbReference type="InterPro" id="IPR005537">
    <property type="entry name" value="RAMP_III_fam"/>
</dbReference>
<keyword evidence="5" id="KW-1185">Reference proteome</keyword>
<gene>
    <name evidence="4" type="ORF">GCM10017783_22800</name>
</gene>
<name>A0ABQ3KCR3_9DEIO</name>
<feature type="domain" description="CRISPR type III-associated protein" evidence="3">
    <location>
        <begin position="22"/>
        <end position="173"/>
    </location>
</feature>
<dbReference type="CDD" id="cd09657">
    <property type="entry name" value="Cmr1_III-B"/>
    <property type="match status" value="1"/>
</dbReference>
<sequence>MPQREAPNFTPTTALESFTVHLKTITPMFGGGAETRKANEQNPVRAASVRGHLRFWWRATAGAGYASAKALYEAESEIWGSTEGAGKVRVEVTEQKASAPYFPSLPRYMSYATFPFQEQRAKGIEAARAIDVEFKVKITCPPELRPQVETALHAWIFFGGIGSRTRRGCGSLELVGGEAKPPKAVSKGERLLTALPQVYFLSRAQNDAVKAWAEAVALYRDFRQGVHMGRNEGRERNRPGRSRYPEPDTLRDITRQYGHQTIHPVRGFPRANLGLPIIFHFQGQGEPSDQTLQGKVTGKQRFASPVITKAVKVGGQWRPLLALLQSPDVWEGGEIELKGGHTITTSEINLSPKELAQIKPLAGLPIRDALLDFAREEGWQGVNL</sequence>
<evidence type="ECO:0000256" key="1">
    <source>
        <dbReference type="ARBA" id="ARBA00023118"/>
    </source>
</evidence>
<dbReference type="InterPro" id="IPR007522">
    <property type="entry name" value="CRISPR-assoc_prot_TM1795"/>
</dbReference>
<evidence type="ECO:0000259" key="3">
    <source>
        <dbReference type="Pfam" id="PF03787"/>
    </source>
</evidence>
<feature type="region of interest" description="Disordered" evidence="2">
    <location>
        <begin position="229"/>
        <end position="248"/>
    </location>
</feature>